<evidence type="ECO:0000313" key="3">
    <source>
        <dbReference type="Proteomes" id="UP000785200"/>
    </source>
</evidence>
<reference evidence="2" key="1">
    <citation type="submission" date="2019-07" db="EMBL/GenBank/DDBJ databases">
        <title>Hyphodiscus hymeniophilus genome sequencing and assembly.</title>
        <authorList>
            <person name="Kramer G."/>
            <person name="Nodwell J."/>
        </authorList>
    </citation>
    <scope>NUCLEOTIDE SEQUENCE</scope>
    <source>
        <strain evidence="2">ATCC 34498</strain>
    </source>
</reference>
<dbReference type="GO" id="GO:0008757">
    <property type="term" value="F:S-adenosylmethionine-dependent methyltransferase activity"/>
    <property type="evidence" value="ECO:0007669"/>
    <property type="project" value="InterPro"/>
</dbReference>
<dbReference type="Proteomes" id="UP000785200">
    <property type="component" value="Unassembled WGS sequence"/>
</dbReference>
<dbReference type="InterPro" id="IPR029063">
    <property type="entry name" value="SAM-dependent_MTases_sf"/>
</dbReference>
<gene>
    <name evidence="2" type="ORF">D0Z07_2501</name>
</gene>
<comment type="caution">
    <text evidence="2">The sequence shown here is derived from an EMBL/GenBank/DDBJ whole genome shotgun (WGS) entry which is preliminary data.</text>
</comment>
<dbReference type="SUPFAM" id="SSF53335">
    <property type="entry name" value="S-adenosyl-L-methionine-dependent methyltransferases"/>
    <property type="match status" value="1"/>
</dbReference>
<dbReference type="CDD" id="cd02440">
    <property type="entry name" value="AdoMet_MTases"/>
    <property type="match status" value="1"/>
</dbReference>
<evidence type="ECO:0000259" key="1">
    <source>
        <dbReference type="Pfam" id="PF08241"/>
    </source>
</evidence>
<keyword evidence="3" id="KW-1185">Reference proteome</keyword>
<sequence length="304" mass="33332">MASTTPKDPTFRSYSAQEAKAYATKRLSYETEIYDTVLTYHSDTGGRFGLLLDVGCGPGNATRDVAHSFDHAIGVDPGAAMIDAARELSGKTKMGNEILYKVSPAEEISSVEELKEGSVDLLIAAMAAHWFDMDKFWAEAAWVVKPGGTVALFTCYPDTPNYAKVQEIHLRLERETLGPYAQPGNIISMNMYDDLPLPWTVSTPVEAFPKSEFVKHEYDRDGVLSNGVSFFSGDSTETLDEAEQGMGTASMVTRWRAAHPELVGTDKDVVKAYVNELRDALPKDHQKLTTGTATAILFFKKAAN</sequence>
<dbReference type="Gene3D" id="3.40.50.150">
    <property type="entry name" value="Vaccinia Virus protein VP39"/>
    <property type="match status" value="1"/>
</dbReference>
<protein>
    <submittedName>
        <fullName evidence="2">S-adenosylmethionine-dependent methyltransferase CRG1</fullName>
    </submittedName>
</protein>
<dbReference type="InterPro" id="IPR051052">
    <property type="entry name" value="Diverse_substrate_MTase"/>
</dbReference>
<dbReference type="EMBL" id="VNKQ01000005">
    <property type="protein sequence ID" value="KAG0650928.1"/>
    <property type="molecule type" value="Genomic_DNA"/>
</dbReference>
<evidence type="ECO:0000313" key="2">
    <source>
        <dbReference type="EMBL" id="KAG0650928.1"/>
    </source>
</evidence>
<dbReference type="PANTHER" id="PTHR44942">
    <property type="entry name" value="METHYLTRANSF_11 DOMAIN-CONTAINING PROTEIN"/>
    <property type="match status" value="1"/>
</dbReference>
<dbReference type="InterPro" id="IPR013216">
    <property type="entry name" value="Methyltransf_11"/>
</dbReference>
<name>A0A9P6VNT7_9HELO</name>
<organism evidence="2 3">
    <name type="scientific">Hyphodiscus hymeniophilus</name>
    <dbReference type="NCBI Taxonomy" id="353542"/>
    <lineage>
        <taxon>Eukaryota</taxon>
        <taxon>Fungi</taxon>
        <taxon>Dikarya</taxon>
        <taxon>Ascomycota</taxon>
        <taxon>Pezizomycotina</taxon>
        <taxon>Leotiomycetes</taxon>
        <taxon>Helotiales</taxon>
        <taxon>Hyphodiscaceae</taxon>
        <taxon>Hyphodiscus</taxon>
    </lineage>
</organism>
<dbReference type="PANTHER" id="PTHR44942:SF10">
    <property type="entry name" value="METHYLTRANSFERASE TYPE 11 DOMAIN-CONTAINING PROTEIN"/>
    <property type="match status" value="1"/>
</dbReference>
<feature type="domain" description="Methyltransferase type 11" evidence="1">
    <location>
        <begin position="52"/>
        <end position="151"/>
    </location>
</feature>
<dbReference type="Pfam" id="PF08241">
    <property type="entry name" value="Methyltransf_11"/>
    <property type="match status" value="1"/>
</dbReference>
<dbReference type="GO" id="GO:0032259">
    <property type="term" value="P:methylation"/>
    <property type="evidence" value="ECO:0007669"/>
    <property type="project" value="UniProtKB-KW"/>
</dbReference>
<dbReference type="AlphaFoldDB" id="A0A9P6VNT7"/>
<keyword evidence="2" id="KW-0808">Transferase</keyword>
<proteinExistence type="predicted"/>
<accession>A0A9P6VNT7</accession>
<keyword evidence="2" id="KW-0489">Methyltransferase</keyword>
<dbReference type="OrthoDB" id="10027013at2759"/>